<keyword evidence="2 4" id="KW-0238">DNA-binding</keyword>
<accession>A0ABV7YIL3</accession>
<dbReference type="InterPro" id="IPR036271">
    <property type="entry name" value="Tet_transcr_reg_TetR-rel_C_sf"/>
</dbReference>
<protein>
    <submittedName>
        <fullName evidence="6">TetR/AcrR family transcriptional regulator</fullName>
    </submittedName>
</protein>
<dbReference type="Proteomes" id="UP001595699">
    <property type="component" value="Unassembled WGS sequence"/>
</dbReference>
<dbReference type="PANTHER" id="PTHR30055:SF151">
    <property type="entry name" value="TRANSCRIPTIONAL REGULATORY PROTEIN"/>
    <property type="match status" value="1"/>
</dbReference>
<dbReference type="EMBL" id="JBHRZH010000036">
    <property type="protein sequence ID" value="MFC3764983.1"/>
    <property type="molecule type" value="Genomic_DNA"/>
</dbReference>
<dbReference type="Pfam" id="PF00440">
    <property type="entry name" value="TetR_N"/>
    <property type="match status" value="1"/>
</dbReference>
<proteinExistence type="predicted"/>
<keyword evidence="7" id="KW-1185">Reference proteome</keyword>
<dbReference type="InterPro" id="IPR001647">
    <property type="entry name" value="HTH_TetR"/>
</dbReference>
<evidence type="ECO:0000313" key="6">
    <source>
        <dbReference type="EMBL" id="MFC3764983.1"/>
    </source>
</evidence>
<keyword evidence="3" id="KW-0804">Transcription</keyword>
<dbReference type="PANTHER" id="PTHR30055">
    <property type="entry name" value="HTH-TYPE TRANSCRIPTIONAL REGULATOR RUTR"/>
    <property type="match status" value="1"/>
</dbReference>
<keyword evidence="1" id="KW-0805">Transcription regulation</keyword>
<comment type="caution">
    <text evidence="6">The sequence shown here is derived from an EMBL/GenBank/DDBJ whole genome shotgun (WGS) entry which is preliminary data.</text>
</comment>
<dbReference type="InterPro" id="IPR009057">
    <property type="entry name" value="Homeodomain-like_sf"/>
</dbReference>
<feature type="DNA-binding region" description="H-T-H motif" evidence="4">
    <location>
        <begin position="57"/>
        <end position="76"/>
    </location>
</feature>
<dbReference type="RefSeq" id="WP_205119296.1">
    <property type="nucleotide sequence ID" value="NZ_JAFBCM010000001.1"/>
</dbReference>
<evidence type="ECO:0000313" key="7">
    <source>
        <dbReference type="Proteomes" id="UP001595699"/>
    </source>
</evidence>
<dbReference type="Gene3D" id="1.10.357.10">
    <property type="entry name" value="Tetracycline Repressor, domain 2"/>
    <property type="match status" value="1"/>
</dbReference>
<dbReference type="SUPFAM" id="SSF48498">
    <property type="entry name" value="Tetracyclin repressor-like, C-terminal domain"/>
    <property type="match status" value="1"/>
</dbReference>
<organism evidence="6 7">
    <name type="scientific">Tenggerimyces flavus</name>
    <dbReference type="NCBI Taxonomy" id="1708749"/>
    <lineage>
        <taxon>Bacteria</taxon>
        <taxon>Bacillati</taxon>
        <taxon>Actinomycetota</taxon>
        <taxon>Actinomycetes</taxon>
        <taxon>Propionibacteriales</taxon>
        <taxon>Nocardioidaceae</taxon>
        <taxon>Tenggerimyces</taxon>
    </lineage>
</organism>
<evidence type="ECO:0000259" key="5">
    <source>
        <dbReference type="PROSITE" id="PS50977"/>
    </source>
</evidence>
<dbReference type="Pfam" id="PF02909">
    <property type="entry name" value="TetR_C_1"/>
    <property type="match status" value="1"/>
</dbReference>
<dbReference type="Gene3D" id="1.10.10.60">
    <property type="entry name" value="Homeodomain-like"/>
    <property type="match status" value="1"/>
</dbReference>
<feature type="domain" description="HTH tetR-type" evidence="5">
    <location>
        <begin position="34"/>
        <end position="94"/>
    </location>
</feature>
<evidence type="ECO:0000256" key="1">
    <source>
        <dbReference type="ARBA" id="ARBA00023015"/>
    </source>
</evidence>
<dbReference type="InterPro" id="IPR050109">
    <property type="entry name" value="HTH-type_TetR-like_transc_reg"/>
</dbReference>
<evidence type="ECO:0000256" key="3">
    <source>
        <dbReference type="ARBA" id="ARBA00023163"/>
    </source>
</evidence>
<evidence type="ECO:0000256" key="2">
    <source>
        <dbReference type="ARBA" id="ARBA00023125"/>
    </source>
</evidence>
<evidence type="ECO:0000256" key="4">
    <source>
        <dbReference type="PROSITE-ProRule" id="PRU00335"/>
    </source>
</evidence>
<reference evidence="7" key="1">
    <citation type="journal article" date="2019" name="Int. J. Syst. Evol. Microbiol.">
        <title>The Global Catalogue of Microorganisms (GCM) 10K type strain sequencing project: providing services to taxonomists for standard genome sequencing and annotation.</title>
        <authorList>
            <consortium name="The Broad Institute Genomics Platform"/>
            <consortium name="The Broad Institute Genome Sequencing Center for Infectious Disease"/>
            <person name="Wu L."/>
            <person name="Ma J."/>
        </authorList>
    </citation>
    <scope>NUCLEOTIDE SEQUENCE [LARGE SCALE GENOMIC DNA]</scope>
    <source>
        <strain evidence="7">CGMCC 4.7241</strain>
    </source>
</reference>
<gene>
    <name evidence="6" type="ORF">ACFOUW_29385</name>
</gene>
<sequence>MVVFAGQGEAERSMRLLWRAGAPEPRTSPGPKPALSIDDIIRVATDIADSEGMAALSMRTVGERLGRTAMALYTYVPSKRELLDLMYDHLLGELPSTYDAALPWREAVTAWATDWRAFYLRHPWVLQISQARPVLGPGEFASTDAAAGVLERTGLPADEQRRVFAIVMHFVRGNASSVVDSRQAALATGVSDEEWWSSRASLLDEVAPDFTARFPRAMGLQSGAAFAPGQTYLEYVEAETERSFTFGLHALLDGIAAS</sequence>
<name>A0ABV7YIL3_9ACTN</name>
<dbReference type="PROSITE" id="PS50977">
    <property type="entry name" value="HTH_TETR_2"/>
    <property type="match status" value="1"/>
</dbReference>
<dbReference type="SUPFAM" id="SSF46689">
    <property type="entry name" value="Homeodomain-like"/>
    <property type="match status" value="1"/>
</dbReference>
<dbReference type="InterPro" id="IPR004111">
    <property type="entry name" value="Repressor_TetR_C"/>
</dbReference>